<evidence type="ECO:0000256" key="11">
    <source>
        <dbReference type="ARBA" id="ARBA00022729"/>
    </source>
</evidence>
<evidence type="ECO:0000256" key="3">
    <source>
        <dbReference type="ARBA" id="ARBA00004389"/>
    </source>
</evidence>
<dbReference type="PANTHER" id="PTHR48053:SF6">
    <property type="entry name" value="PROTEIN KINASE DOMAIN-CONTAINING PROTEIN"/>
    <property type="match status" value="1"/>
</dbReference>
<keyword evidence="16" id="KW-0067">ATP-binding</keyword>
<reference evidence="30" key="2">
    <citation type="submission" date="2013-12" db="EMBL/GenBank/DDBJ databases">
        <authorList>
            <person name="Yu Y."/>
            <person name="Lee S."/>
            <person name="de Baynast K."/>
            <person name="Wissotski M."/>
            <person name="Liu L."/>
            <person name="Talag J."/>
            <person name="Goicoechea J."/>
            <person name="Angelova A."/>
            <person name="Jetty R."/>
            <person name="Kudrna D."/>
            <person name="Golser W."/>
            <person name="Rivera L."/>
            <person name="Zhang J."/>
            <person name="Wing R."/>
        </authorList>
    </citation>
    <scope>NUCLEOTIDE SEQUENCE</scope>
</reference>
<evidence type="ECO:0000256" key="9">
    <source>
        <dbReference type="ARBA" id="ARBA00022679"/>
    </source>
</evidence>
<dbReference type="PRINTS" id="PR00019">
    <property type="entry name" value="LEURICHRPT"/>
</dbReference>
<reference evidence="29" key="3">
    <citation type="submission" date="2015-04" db="UniProtKB">
        <authorList>
            <consortium name="EnsemblPlants"/>
        </authorList>
    </citation>
    <scope>IDENTIFICATION</scope>
</reference>
<feature type="signal peptide" evidence="27">
    <location>
        <begin position="1"/>
        <end position="26"/>
    </location>
</feature>
<evidence type="ECO:0000256" key="1">
    <source>
        <dbReference type="ARBA" id="ARBA00001936"/>
    </source>
</evidence>
<dbReference type="SUPFAM" id="SSF56112">
    <property type="entry name" value="Protein kinase-like (PK-like)"/>
    <property type="match status" value="1"/>
</dbReference>
<dbReference type="Proteomes" id="UP000032180">
    <property type="component" value="Chromosome 2"/>
</dbReference>
<dbReference type="SMART" id="SM00369">
    <property type="entry name" value="LRR_TYP"/>
    <property type="match status" value="6"/>
</dbReference>
<evidence type="ECO:0000256" key="4">
    <source>
        <dbReference type="ARBA" id="ARBA00012513"/>
    </source>
</evidence>
<keyword evidence="13" id="KW-0547">Nucleotide-binding</keyword>
<evidence type="ECO:0000256" key="18">
    <source>
        <dbReference type="ARBA" id="ARBA00023136"/>
    </source>
</evidence>
<evidence type="ECO:0000256" key="6">
    <source>
        <dbReference type="ARBA" id="ARBA00022527"/>
    </source>
</evidence>
<protein>
    <recommendedName>
        <fullName evidence="25">Receptor kinase-like protein Xa21</fullName>
        <ecNumber evidence="4">2.7.11.1</ecNumber>
    </recommendedName>
</protein>
<keyword evidence="6" id="KW-0723">Serine/threonine-protein kinase</keyword>
<comment type="catalytic activity">
    <reaction evidence="22">
        <text>L-seryl-[protein] + ATP = O-phospho-L-seryl-[protein] + ADP + H(+)</text>
        <dbReference type="Rhea" id="RHEA:17989"/>
        <dbReference type="Rhea" id="RHEA-COMP:9863"/>
        <dbReference type="Rhea" id="RHEA-COMP:11604"/>
        <dbReference type="ChEBI" id="CHEBI:15378"/>
        <dbReference type="ChEBI" id="CHEBI:29999"/>
        <dbReference type="ChEBI" id="CHEBI:30616"/>
        <dbReference type="ChEBI" id="CHEBI:83421"/>
        <dbReference type="ChEBI" id="CHEBI:456216"/>
        <dbReference type="EC" id="2.7.11.1"/>
    </reaction>
</comment>
<keyword evidence="18 26" id="KW-0472">Membrane</keyword>
<feature type="chain" id="PRO_5002347456" description="Receptor kinase-like protein Xa21" evidence="27">
    <location>
        <begin position="27"/>
        <end position="994"/>
    </location>
</feature>
<evidence type="ECO:0000256" key="7">
    <source>
        <dbReference type="ARBA" id="ARBA00022553"/>
    </source>
</evidence>
<comment type="function">
    <text evidence="23">Receptor kinase that detects X.oryzae pv. oryzae protein Ax21 to promote innate immunity. Following X.oryzae pv. oryzae protein Ax21 detection, undergoes cleavage, releasing the processed protein kinase Xa21 chain.</text>
</comment>
<sequence length="994" mass="108357">MYVNQPVKITMLMLLALLLLSYGVGSIKCAAVPANHTDMLALLDFKAIASDPTSSLSSWNSSIYYCTWRGVICNPKNRGRVTALNLAGYGLSGAIAASVGNLTSLHTLDLSNNQFSGQIPALGNLQKMHFLNLSFNSLDGPIPDSLTNCSNLRIIDLYSNSLEGEIPLKIDLLSDLLDLIIAHNQFTGVIPPTLSNITGIEKLRLGYNNLQGSIPDELGKLPNLSVLLLGGNKLSGEIPQSLFNLSSLQRLTLELNLLGGSLPSNIGYAFPNIQQFYLGGNKFEGHIPTSLGNASLLKLIDLSNNTFSGQIPSSFGKLRNLIILNLEKNSLEANESQSWDFVTAITNCTNLEIFSVASNQLRGYIPNSIGNLSSALQQLTLSANMFSGVVPSSIGNLGQSLIRLSLDRNNLSGTIEEWVGKLTKLQNLQLELNSFTGQIPSSIGNLTEMTSILLGANEFEGPIPSTMGNLKRPTILDLSQNNLQGSIPLEITYLGELVNLDLSSNKLSGEIPDGWGKFQSIQIIQMEQNTLTGKIPESFGELKSLSTLNLSYNSLSGAIPTSLTALESSTIDLSYNRLQGGIPMDGIFENTTAVSLYGNWGLCGGVTGFHMPPCRHVSEGSSKSYYLIRVLIPIFGFMSLLLLVYFLFLVKKRSRNSYLSSQAYGQNFPKVSYNDLAQSTKNFSESQLIGKGSCGSVYRGKLKEPDMEVAVKVFDLEMRGAERSFMSECETLRSIQHRNLLSIITACSTVDNTGNVFKALVYEFMPNGNLDTWLHNKQEGNCPKRLEFNRRISIAANIADVLDYLHHDCGRPTVHCDLKPSNILLNDEMTAVLGDFGIAKFYADSGLAPRSSISSVGVKGTIGYIAPEYASGGHVSTSGDVYSFGILLLEMITGKRPTDPAFKDGLDIINFVESNFPHQIFSVIDADLVEECKEFSQATEVTAEVENAVHQCLISLIELALCCARRSPSERPNMKQVASKMHDIETPYPWKSKK</sequence>
<dbReference type="FunFam" id="3.30.200.20:FF:000432">
    <property type="entry name" value="LRR receptor-like serine/threonine-protein kinase EFR"/>
    <property type="match status" value="1"/>
</dbReference>
<dbReference type="GO" id="GO:0005789">
    <property type="term" value="C:endoplasmic reticulum membrane"/>
    <property type="evidence" value="ECO:0007669"/>
    <property type="project" value="UniProtKB-SubCell"/>
</dbReference>
<keyword evidence="9" id="KW-0808">Transferase</keyword>
<evidence type="ECO:0000256" key="12">
    <source>
        <dbReference type="ARBA" id="ARBA00022737"/>
    </source>
</evidence>
<evidence type="ECO:0000256" key="10">
    <source>
        <dbReference type="ARBA" id="ARBA00022692"/>
    </source>
</evidence>
<evidence type="ECO:0000256" key="25">
    <source>
        <dbReference type="ARBA" id="ARBA00072040"/>
    </source>
</evidence>
<dbReference type="SUPFAM" id="SSF52058">
    <property type="entry name" value="L domain-like"/>
    <property type="match status" value="2"/>
</dbReference>
<dbReference type="InterPro" id="IPR011009">
    <property type="entry name" value="Kinase-like_dom_sf"/>
</dbReference>
<proteinExistence type="predicted"/>
<dbReference type="HOGENOM" id="CLU_000288_22_0_1"/>
<keyword evidence="20" id="KW-0325">Glycoprotein</keyword>
<dbReference type="InterPro" id="IPR032675">
    <property type="entry name" value="LRR_dom_sf"/>
</dbReference>
<evidence type="ECO:0000256" key="24">
    <source>
        <dbReference type="ARBA" id="ARBA00056628"/>
    </source>
</evidence>
<dbReference type="InterPro" id="IPR013210">
    <property type="entry name" value="LRR_N_plant-typ"/>
</dbReference>
<dbReference type="Gene3D" id="1.10.510.10">
    <property type="entry name" value="Transferase(Phosphotransferase) domain 1"/>
    <property type="match status" value="1"/>
</dbReference>
<dbReference type="GO" id="GO:0004674">
    <property type="term" value="F:protein serine/threonine kinase activity"/>
    <property type="evidence" value="ECO:0007669"/>
    <property type="project" value="UniProtKB-KW"/>
</dbReference>
<dbReference type="Pfam" id="PF08263">
    <property type="entry name" value="LRRNT_2"/>
    <property type="match status" value="1"/>
</dbReference>
<dbReference type="InterPro" id="IPR003591">
    <property type="entry name" value="Leu-rich_rpt_typical-subtyp"/>
</dbReference>
<comment type="function">
    <text evidence="24">The processed protein kinase Xa21 chain released by protein cleavage after X.oryzae pv. oryzae protein Ax21 detection translocates into the nucleus where it can bind and regulate WRKY62, a transcription factor. Confers resistance to the bacterial pathogen X.oryzae pv. oryzae (Xoo).</text>
</comment>
<comment type="subcellular location">
    <subcellularLocation>
        <location evidence="2">Cell membrane</location>
        <topology evidence="2">Single-pass membrane protein</topology>
    </subcellularLocation>
    <subcellularLocation>
        <location evidence="3">Endoplasmic reticulum membrane</location>
        <topology evidence="3">Single-pass membrane protein</topology>
    </subcellularLocation>
</comment>
<evidence type="ECO:0000256" key="8">
    <source>
        <dbReference type="ARBA" id="ARBA00022614"/>
    </source>
</evidence>
<dbReference type="Pfam" id="PF07714">
    <property type="entry name" value="PK_Tyr_Ser-Thr"/>
    <property type="match status" value="1"/>
</dbReference>
<dbReference type="Gene3D" id="3.30.200.20">
    <property type="entry name" value="Phosphorylase Kinase, domain 1"/>
    <property type="match status" value="1"/>
</dbReference>
<feature type="domain" description="Protein kinase" evidence="28">
    <location>
        <begin position="683"/>
        <end position="985"/>
    </location>
</feature>
<dbReference type="FunFam" id="1.10.510.10:FF:000358">
    <property type="entry name" value="Putative leucine-rich repeat receptor-like serine/threonine-protein kinase"/>
    <property type="match status" value="1"/>
</dbReference>
<dbReference type="STRING" id="77586.A0A0D9VIB7"/>
<evidence type="ECO:0000256" key="14">
    <source>
        <dbReference type="ARBA" id="ARBA00022777"/>
    </source>
</evidence>
<evidence type="ECO:0000256" key="16">
    <source>
        <dbReference type="ARBA" id="ARBA00022840"/>
    </source>
</evidence>
<dbReference type="GO" id="GO:0005524">
    <property type="term" value="F:ATP binding"/>
    <property type="evidence" value="ECO:0007669"/>
    <property type="project" value="UniProtKB-KW"/>
</dbReference>
<keyword evidence="15" id="KW-0256">Endoplasmic reticulum</keyword>
<evidence type="ECO:0000256" key="19">
    <source>
        <dbReference type="ARBA" id="ARBA00023170"/>
    </source>
</evidence>
<dbReference type="PROSITE" id="PS50011">
    <property type="entry name" value="PROTEIN_KINASE_DOM"/>
    <property type="match status" value="1"/>
</dbReference>
<evidence type="ECO:0000256" key="5">
    <source>
        <dbReference type="ARBA" id="ARBA00022475"/>
    </source>
</evidence>
<keyword evidence="17 26" id="KW-1133">Transmembrane helix</keyword>
<evidence type="ECO:0000256" key="20">
    <source>
        <dbReference type="ARBA" id="ARBA00023180"/>
    </source>
</evidence>
<evidence type="ECO:0000256" key="27">
    <source>
        <dbReference type="SAM" id="SignalP"/>
    </source>
</evidence>
<dbReference type="Pfam" id="PF00560">
    <property type="entry name" value="LRR_1"/>
    <property type="match status" value="7"/>
</dbReference>
<accession>A0A0D9VIB7</accession>
<evidence type="ECO:0000256" key="15">
    <source>
        <dbReference type="ARBA" id="ARBA00022824"/>
    </source>
</evidence>
<evidence type="ECO:0000256" key="13">
    <source>
        <dbReference type="ARBA" id="ARBA00022741"/>
    </source>
</evidence>
<reference evidence="29 30" key="1">
    <citation type="submission" date="2012-08" db="EMBL/GenBank/DDBJ databases">
        <title>Oryza genome evolution.</title>
        <authorList>
            <person name="Wing R.A."/>
        </authorList>
    </citation>
    <scope>NUCLEOTIDE SEQUENCE</scope>
</reference>
<keyword evidence="7" id="KW-0597">Phosphoprotein</keyword>
<dbReference type="PANTHER" id="PTHR48053">
    <property type="entry name" value="LEUCINE RICH REPEAT FAMILY PROTEIN, EXPRESSED"/>
    <property type="match status" value="1"/>
</dbReference>
<dbReference type="FunFam" id="3.80.10.10:FF:000383">
    <property type="entry name" value="Leucine-rich repeat receptor protein kinase EMS1"/>
    <property type="match status" value="1"/>
</dbReference>
<dbReference type="Gramene" id="LPERR02G19660.1">
    <property type="protein sequence ID" value="LPERR02G19660.1"/>
    <property type="gene ID" value="LPERR02G19660"/>
</dbReference>
<dbReference type="InterPro" id="IPR001611">
    <property type="entry name" value="Leu-rich_rpt"/>
</dbReference>
<keyword evidence="11 27" id="KW-0732">Signal</keyword>
<keyword evidence="12" id="KW-0677">Repeat</keyword>
<dbReference type="Gene3D" id="3.80.10.10">
    <property type="entry name" value="Ribonuclease Inhibitor"/>
    <property type="match status" value="5"/>
</dbReference>
<dbReference type="AlphaFoldDB" id="A0A0D9VIB7"/>
<evidence type="ECO:0000256" key="22">
    <source>
        <dbReference type="ARBA" id="ARBA00048679"/>
    </source>
</evidence>
<feature type="transmembrane region" description="Helical" evidence="26">
    <location>
        <begin position="626"/>
        <end position="650"/>
    </location>
</feature>
<keyword evidence="10 26" id="KW-0812">Transmembrane</keyword>
<dbReference type="eggNOG" id="ENOG502QPYS">
    <property type="taxonomic scope" value="Eukaryota"/>
</dbReference>
<comment type="catalytic activity">
    <reaction evidence="21">
        <text>L-threonyl-[protein] + ATP = O-phospho-L-threonyl-[protein] + ADP + H(+)</text>
        <dbReference type="Rhea" id="RHEA:46608"/>
        <dbReference type="Rhea" id="RHEA-COMP:11060"/>
        <dbReference type="Rhea" id="RHEA-COMP:11605"/>
        <dbReference type="ChEBI" id="CHEBI:15378"/>
        <dbReference type="ChEBI" id="CHEBI:30013"/>
        <dbReference type="ChEBI" id="CHEBI:30616"/>
        <dbReference type="ChEBI" id="CHEBI:61977"/>
        <dbReference type="ChEBI" id="CHEBI:456216"/>
        <dbReference type="EC" id="2.7.11.1"/>
    </reaction>
</comment>
<keyword evidence="14" id="KW-0418">Kinase</keyword>
<dbReference type="EnsemblPlants" id="LPERR02G19660.1">
    <property type="protein sequence ID" value="LPERR02G19660.1"/>
    <property type="gene ID" value="LPERR02G19660"/>
</dbReference>
<dbReference type="PROSITE" id="PS51450">
    <property type="entry name" value="LRR"/>
    <property type="match status" value="1"/>
</dbReference>
<keyword evidence="5" id="KW-1003">Cell membrane</keyword>
<evidence type="ECO:0000259" key="28">
    <source>
        <dbReference type="PROSITE" id="PS50011"/>
    </source>
</evidence>
<organism evidence="29 30">
    <name type="scientific">Leersia perrieri</name>
    <dbReference type="NCBI Taxonomy" id="77586"/>
    <lineage>
        <taxon>Eukaryota</taxon>
        <taxon>Viridiplantae</taxon>
        <taxon>Streptophyta</taxon>
        <taxon>Embryophyta</taxon>
        <taxon>Tracheophyta</taxon>
        <taxon>Spermatophyta</taxon>
        <taxon>Magnoliopsida</taxon>
        <taxon>Liliopsida</taxon>
        <taxon>Poales</taxon>
        <taxon>Poaceae</taxon>
        <taxon>BOP clade</taxon>
        <taxon>Oryzoideae</taxon>
        <taxon>Oryzeae</taxon>
        <taxon>Oryzinae</taxon>
        <taxon>Leersia</taxon>
    </lineage>
</organism>
<evidence type="ECO:0000313" key="29">
    <source>
        <dbReference type="EnsemblPlants" id="LPERR02G19660.1"/>
    </source>
</evidence>
<evidence type="ECO:0000256" key="17">
    <source>
        <dbReference type="ARBA" id="ARBA00022989"/>
    </source>
</evidence>
<evidence type="ECO:0000256" key="21">
    <source>
        <dbReference type="ARBA" id="ARBA00047899"/>
    </source>
</evidence>
<evidence type="ECO:0000256" key="26">
    <source>
        <dbReference type="SAM" id="Phobius"/>
    </source>
</evidence>
<name>A0A0D9VIB7_9ORYZ</name>
<dbReference type="GO" id="GO:0005886">
    <property type="term" value="C:plasma membrane"/>
    <property type="evidence" value="ECO:0007669"/>
    <property type="project" value="UniProtKB-SubCell"/>
</dbReference>
<comment type="cofactor">
    <cofactor evidence="1">
        <name>Mn(2+)</name>
        <dbReference type="ChEBI" id="CHEBI:29035"/>
    </cofactor>
</comment>
<dbReference type="EC" id="2.7.11.1" evidence="4"/>
<keyword evidence="8" id="KW-0433">Leucine-rich repeat</keyword>
<dbReference type="SMART" id="SM00220">
    <property type="entry name" value="S_TKc"/>
    <property type="match status" value="1"/>
</dbReference>
<evidence type="ECO:0000256" key="23">
    <source>
        <dbReference type="ARBA" id="ARBA00054320"/>
    </source>
</evidence>
<dbReference type="FunFam" id="3.80.10.10:FF:000095">
    <property type="entry name" value="LRR receptor-like serine/threonine-protein kinase GSO1"/>
    <property type="match status" value="1"/>
</dbReference>
<keyword evidence="30" id="KW-1185">Reference proteome</keyword>
<dbReference type="InterPro" id="IPR001245">
    <property type="entry name" value="Ser-Thr/Tyr_kinase_cat_dom"/>
</dbReference>
<evidence type="ECO:0000256" key="2">
    <source>
        <dbReference type="ARBA" id="ARBA00004162"/>
    </source>
</evidence>
<keyword evidence="19" id="KW-0675">Receptor</keyword>
<dbReference type="InterPro" id="IPR000719">
    <property type="entry name" value="Prot_kinase_dom"/>
</dbReference>
<dbReference type="Pfam" id="PF13855">
    <property type="entry name" value="LRR_8"/>
    <property type="match status" value="2"/>
</dbReference>
<evidence type="ECO:0000313" key="30">
    <source>
        <dbReference type="Proteomes" id="UP000032180"/>
    </source>
</evidence>
<dbReference type="FunFam" id="3.80.10.10:FF:000275">
    <property type="entry name" value="Leucine-rich repeat receptor-like protein kinase"/>
    <property type="match status" value="1"/>
</dbReference>
<dbReference type="InterPro" id="IPR051716">
    <property type="entry name" value="Plant_RL_S/T_kinase"/>
</dbReference>